<feature type="domain" description="RNA polymerase sigma factor 70 region 4 type 2" evidence="6">
    <location>
        <begin position="125"/>
        <end position="176"/>
    </location>
</feature>
<dbReference type="InterPro" id="IPR036388">
    <property type="entry name" value="WH-like_DNA-bd_sf"/>
</dbReference>
<evidence type="ECO:0000256" key="3">
    <source>
        <dbReference type="ARBA" id="ARBA00023082"/>
    </source>
</evidence>
<evidence type="ECO:0000313" key="8">
    <source>
        <dbReference type="Proteomes" id="UP001597546"/>
    </source>
</evidence>
<dbReference type="Pfam" id="PF04542">
    <property type="entry name" value="Sigma70_r2"/>
    <property type="match status" value="1"/>
</dbReference>
<dbReference type="Pfam" id="PF08281">
    <property type="entry name" value="Sigma70_r4_2"/>
    <property type="match status" value="1"/>
</dbReference>
<dbReference type="InterPro" id="IPR014327">
    <property type="entry name" value="RNA_pol_sigma70_bacteroid"/>
</dbReference>
<dbReference type="InterPro" id="IPR007627">
    <property type="entry name" value="RNA_pol_sigma70_r2"/>
</dbReference>
<dbReference type="Gene3D" id="1.10.10.10">
    <property type="entry name" value="Winged helix-like DNA-binding domain superfamily/Winged helix DNA-binding domain"/>
    <property type="match status" value="1"/>
</dbReference>
<reference evidence="8" key="1">
    <citation type="journal article" date="2019" name="Int. J. Syst. Evol. Microbiol.">
        <title>The Global Catalogue of Microorganisms (GCM) 10K type strain sequencing project: providing services to taxonomists for standard genome sequencing and annotation.</title>
        <authorList>
            <consortium name="The Broad Institute Genomics Platform"/>
            <consortium name="The Broad Institute Genome Sequencing Center for Infectious Disease"/>
            <person name="Wu L."/>
            <person name="Ma J."/>
        </authorList>
    </citation>
    <scope>NUCLEOTIDE SEQUENCE [LARGE SCALE GENOMIC DNA]</scope>
    <source>
        <strain evidence="8">KCTC 42456</strain>
    </source>
</reference>
<proteinExistence type="inferred from homology"/>
<dbReference type="InterPro" id="IPR013249">
    <property type="entry name" value="RNA_pol_sigma70_r4_t2"/>
</dbReference>
<dbReference type="InterPro" id="IPR014284">
    <property type="entry name" value="RNA_pol_sigma-70_dom"/>
</dbReference>
<dbReference type="PANTHER" id="PTHR43133">
    <property type="entry name" value="RNA POLYMERASE ECF-TYPE SIGMA FACTO"/>
    <property type="match status" value="1"/>
</dbReference>
<gene>
    <name evidence="7" type="ORF">ACFSSE_12420</name>
</gene>
<keyword evidence="8" id="KW-1185">Reference proteome</keyword>
<evidence type="ECO:0000259" key="6">
    <source>
        <dbReference type="Pfam" id="PF08281"/>
    </source>
</evidence>
<sequence>MIKEIQVLDDLLLLKRVSLKDQLAFAELYNRYRKKVYTYSLKILKYPDRAEDIVHEIFLTIWQHDNLESILNLDAYLRVVTRNHTLKLLRRQQLELKSNKCMFVGWQEVHNETEQEILLKDTNAQLVQGIDKLPPQQKKVYQLCREQGLKYEEAAEQLSISRLTVKTHMQHALRFLRTYLTQHTDVIGLLLFLKFFF</sequence>
<dbReference type="RefSeq" id="WP_379040196.1">
    <property type="nucleotide sequence ID" value="NZ_JBHSKW010000001.1"/>
</dbReference>
<keyword evidence="3" id="KW-0731">Sigma factor</keyword>
<dbReference type="InterPro" id="IPR039425">
    <property type="entry name" value="RNA_pol_sigma-70-like"/>
</dbReference>
<protein>
    <submittedName>
        <fullName evidence="7">RNA polymerase sigma factor</fullName>
    </submittedName>
</protein>
<dbReference type="Gene3D" id="1.10.1740.10">
    <property type="match status" value="1"/>
</dbReference>
<evidence type="ECO:0000256" key="4">
    <source>
        <dbReference type="ARBA" id="ARBA00023163"/>
    </source>
</evidence>
<evidence type="ECO:0000256" key="2">
    <source>
        <dbReference type="ARBA" id="ARBA00023015"/>
    </source>
</evidence>
<comment type="caution">
    <text evidence="7">The sequence shown here is derived from an EMBL/GenBank/DDBJ whole genome shotgun (WGS) entry which is preliminary data.</text>
</comment>
<organism evidence="7 8">
    <name type="scientific">Pedobacter alpinus</name>
    <dbReference type="NCBI Taxonomy" id="1590643"/>
    <lineage>
        <taxon>Bacteria</taxon>
        <taxon>Pseudomonadati</taxon>
        <taxon>Bacteroidota</taxon>
        <taxon>Sphingobacteriia</taxon>
        <taxon>Sphingobacteriales</taxon>
        <taxon>Sphingobacteriaceae</taxon>
        <taxon>Pedobacter</taxon>
    </lineage>
</organism>
<comment type="similarity">
    <text evidence="1">Belongs to the sigma-70 factor family. ECF subfamily.</text>
</comment>
<keyword evidence="2" id="KW-0805">Transcription regulation</keyword>
<dbReference type="EMBL" id="JBHULV010000044">
    <property type="protein sequence ID" value="MFD2732507.1"/>
    <property type="molecule type" value="Genomic_DNA"/>
</dbReference>
<dbReference type="Proteomes" id="UP001597546">
    <property type="component" value="Unassembled WGS sequence"/>
</dbReference>
<dbReference type="NCBIfam" id="TIGR02985">
    <property type="entry name" value="Sig70_bacteroi1"/>
    <property type="match status" value="1"/>
</dbReference>
<dbReference type="SUPFAM" id="SSF88946">
    <property type="entry name" value="Sigma2 domain of RNA polymerase sigma factors"/>
    <property type="match status" value="1"/>
</dbReference>
<dbReference type="NCBIfam" id="TIGR02937">
    <property type="entry name" value="sigma70-ECF"/>
    <property type="match status" value="1"/>
</dbReference>
<name>A0ABW5TTA5_9SPHI</name>
<evidence type="ECO:0000256" key="1">
    <source>
        <dbReference type="ARBA" id="ARBA00010641"/>
    </source>
</evidence>
<keyword evidence="4" id="KW-0804">Transcription</keyword>
<accession>A0ABW5TTA5</accession>
<evidence type="ECO:0000259" key="5">
    <source>
        <dbReference type="Pfam" id="PF04542"/>
    </source>
</evidence>
<dbReference type="InterPro" id="IPR013325">
    <property type="entry name" value="RNA_pol_sigma_r2"/>
</dbReference>
<feature type="domain" description="RNA polymerase sigma-70 region 2" evidence="5">
    <location>
        <begin position="28"/>
        <end position="93"/>
    </location>
</feature>
<dbReference type="PANTHER" id="PTHR43133:SF46">
    <property type="entry name" value="RNA POLYMERASE SIGMA-70 FACTOR ECF SUBFAMILY"/>
    <property type="match status" value="1"/>
</dbReference>
<dbReference type="SUPFAM" id="SSF88659">
    <property type="entry name" value="Sigma3 and sigma4 domains of RNA polymerase sigma factors"/>
    <property type="match status" value="1"/>
</dbReference>
<dbReference type="InterPro" id="IPR013324">
    <property type="entry name" value="RNA_pol_sigma_r3/r4-like"/>
</dbReference>
<evidence type="ECO:0000313" key="7">
    <source>
        <dbReference type="EMBL" id="MFD2732507.1"/>
    </source>
</evidence>